<dbReference type="Gene3D" id="3.10.640.10">
    <property type="entry name" value="Restriction endonuclease-like alpha-beta roll domain"/>
    <property type="match status" value="1"/>
</dbReference>
<accession>A0A2A8CZ07</accession>
<dbReference type="EMBL" id="PDEQ01000003">
    <property type="protein sequence ID" value="PEN13807.1"/>
    <property type="molecule type" value="Genomic_DNA"/>
</dbReference>
<comment type="caution">
    <text evidence="1">The sequence shown here is derived from an EMBL/GenBank/DDBJ whole genome shotgun (WGS) entry which is preliminary data.</text>
</comment>
<organism evidence="1 2">
    <name type="scientific">Longibacter salinarum</name>
    <dbReference type="NCBI Taxonomy" id="1850348"/>
    <lineage>
        <taxon>Bacteria</taxon>
        <taxon>Pseudomonadati</taxon>
        <taxon>Rhodothermota</taxon>
        <taxon>Rhodothermia</taxon>
        <taxon>Rhodothermales</taxon>
        <taxon>Salisaetaceae</taxon>
        <taxon>Longibacter</taxon>
    </lineage>
</organism>
<dbReference type="RefSeq" id="WP_098074970.1">
    <property type="nucleotide sequence ID" value="NZ_PDEQ01000003.1"/>
</dbReference>
<dbReference type="Proteomes" id="UP000220102">
    <property type="component" value="Unassembled WGS sequence"/>
</dbReference>
<dbReference type="AlphaFoldDB" id="A0A2A8CZ07"/>
<reference evidence="1 2" key="1">
    <citation type="submission" date="2017-10" db="EMBL/GenBank/DDBJ databases">
        <title>Draft genome of Longibacter Salinarum.</title>
        <authorList>
            <person name="Goh K.M."/>
            <person name="Shamsir M.S."/>
            <person name="Lim S.W."/>
        </authorList>
    </citation>
    <scope>NUCLEOTIDE SEQUENCE [LARGE SCALE GENOMIC DNA]</scope>
    <source>
        <strain evidence="1 2">KCTC 52045</strain>
    </source>
</reference>
<keyword evidence="2" id="KW-1185">Reference proteome</keyword>
<proteinExistence type="predicted"/>
<protein>
    <submittedName>
        <fullName evidence="1">Uncharacterized protein</fullName>
    </submittedName>
</protein>
<evidence type="ECO:0000313" key="1">
    <source>
        <dbReference type="EMBL" id="PEN13807.1"/>
    </source>
</evidence>
<dbReference type="InterPro" id="IPR038590">
    <property type="entry name" value="YaeQ_sf"/>
</dbReference>
<dbReference type="OrthoDB" id="1524604at2"/>
<sequence>MPSPLRRKLTLRAHGEQVVFVKNQHERIEHVWMKAFLWALYLPQYPDLSVEVKIGDKYKPDVVQMDALRGRPVFWGEAGQVGPDKIGSLVRRYADTHFAMAKWDTRLDPFLKIVENAVAEVDREAPFDLICFPDDAGERFIDSKGRIDIDFTDVTWTRVGDVTRL</sequence>
<evidence type="ECO:0000313" key="2">
    <source>
        <dbReference type="Proteomes" id="UP000220102"/>
    </source>
</evidence>
<name>A0A2A8CZ07_9BACT</name>
<gene>
    <name evidence="1" type="ORF">CRI94_06990</name>
</gene>